<proteinExistence type="inferred from homology"/>
<accession>A0A8X7YK83</accession>
<comment type="caution">
    <text evidence="5">The sequence shown here is derived from an EMBL/GenBank/DDBJ whole genome shotgun (WGS) entry which is preliminary data.</text>
</comment>
<dbReference type="SMART" id="SM01416">
    <property type="entry name" value="Ribosomal_L19e"/>
    <property type="match status" value="1"/>
</dbReference>
<organism evidence="5 6">
    <name type="scientific">Populus tomentosa</name>
    <name type="common">Chinese white poplar</name>
    <dbReference type="NCBI Taxonomy" id="118781"/>
    <lineage>
        <taxon>Eukaryota</taxon>
        <taxon>Viridiplantae</taxon>
        <taxon>Streptophyta</taxon>
        <taxon>Embryophyta</taxon>
        <taxon>Tracheophyta</taxon>
        <taxon>Spermatophyta</taxon>
        <taxon>Magnoliopsida</taxon>
        <taxon>eudicotyledons</taxon>
        <taxon>Gunneridae</taxon>
        <taxon>Pentapetalae</taxon>
        <taxon>rosids</taxon>
        <taxon>fabids</taxon>
        <taxon>Malpighiales</taxon>
        <taxon>Salicaceae</taxon>
        <taxon>Saliceae</taxon>
        <taxon>Populus</taxon>
    </lineage>
</organism>
<keyword evidence="6" id="KW-1185">Reference proteome</keyword>
<evidence type="ECO:0000313" key="6">
    <source>
        <dbReference type="Proteomes" id="UP000886885"/>
    </source>
</evidence>
<dbReference type="GO" id="GO:0003723">
    <property type="term" value="F:RNA binding"/>
    <property type="evidence" value="ECO:0007669"/>
    <property type="project" value="InterPro"/>
</dbReference>
<dbReference type="GO" id="GO:0022625">
    <property type="term" value="C:cytosolic large ribosomal subunit"/>
    <property type="evidence" value="ECO:0007669"/>
    <property type="project" value="InterPro"/>
</dbReference>
<dbReference type="InterPro" id="IPR057259">
    <property type="entry name" value="Ribosomal_L19e"/>
</dbReference>
<evidence type="ECO:0000259" key="4">
    <source>
        <dbReference type="SMART" id="SM01416"/>
    </source>
</evidence>
<protein>
    <recommendedName>
        <fullName evidence="4">Large ribosomal subunit protein eL19 domain-containing protein</fullName>
    </recommendedName>
</protein>
<evidence type="ECO:0000256" key="3">
    <source>
        <dbReference type="ARBA" id="ARBA00023274"/>
    </source>
</evidence>
<dbReference type="GO" id="GO:0006412">
    <property type="term" value="P:translation"/>
    <property type="evidence" value="ECO:0007669"/>
    <property type="project" value="InterPro"/>
</dbReference>
<dbReference type="AlphaFoldDB" id="A0A8X7YK83"/>
<feature type="domain" description="Large ribosomal subunit protein eL19" evidence="4">
    <location>
        <begin position="3"/>
        <end position="78"/>
    </location>
</feature>
<dbReference type="InterPro" id="IPR039547">
    <property type="entry name" value="Ribosomal_eL19"/>
</dbReference>
<evidence type="ECO:0000256" key="1">
    <source>
        <dbReference type="ARBA" id="ARBA00011082"/>
    </source>
</evidence>
<dbReference type="GO" id="GO:0003735">
    <property type="term" value="F:structural constituent of ribosome"/>
    <property type="evidence" value="ECO:0007669"/>
    <property type="project" value="InterPro"/>
</dbReference>
<evidence type="ECO:0000256" key="2">
    <source>
        <dbReference type="ARBA" id="ARBA00022980"/>
    </source>
</evidence>
<dbReference type="OrthoDB" id="5407653at2759"/>
<sequence length="78" mass="8736">MVSLGIQKRLAASILNCGNGKLWLDPNETIDNSMVTLAWMNIRKLTEDGFVIKKSIITHSRSRTRKVKEAKTIGRHSG</sequence>
<keyword evidence="3" id="KW-0687">Ribonucleoprotein</keyword>
<dbReference type="InterPro" id="IPR000196">
    <property type="entry name" value="Ribosomal_eL19_dom"/>
</dbReference>
<keyword evidence="2" id="KW-0689">Ribosomal protein</keyword>
<dbReference type="EMBL" id="JAAWWB010000029">
    <property type="protein sequence ID" value="KAG6746785.1"/>
    <property type="molecule type" value="Genomic_DNA"/>
</dbReference>
<dbReference type="Proteomes" id="UP000886885">
    <property type="component" value="Chromosome 15A"/>
</dbReference>
<reference evidence="5" key="1">
    <citation type="journal article" date="2020" name="bioRxiv">
        <title>Hybrid origin of Populus tomentosa Carr. identified through genome sequencing and phylogenomic analysis.</title>
        <authorList>
            <person name="An X."/>
            <person name="Gao K."/>
            <person name="Chen Z."/>
            <person name="Li J."/>
            <person name="Yang X."/>
            <person name="Yang X."/>
            <person name="Zhou J."/>
            <person name="Guo T."/>
            <person name="Zhao T."/>
            <person name="Huang S."/>
            <person name="Miao D."/>
            <person name="Khan W.U."/>
            <person name="Rao P."/>
            <person name="Ye M."/>
            <person name="Lei B."/>
            <person name="Liao W."/>
            <person name="Wang J."/>
            <person name="Ji L."/>
            <person name="Li Y."/>
            <person name="Guo B."/>
            <person name="Mustafa N.S."/>
            <person name="Li S."/>
            <person name="Yun Q."/>
            <person name="Keller S.R."/>
            <person name="Mao J."/>
            <person name="Zhang R."/>
            <person name="Strauss S.H."/>
        </authorList>
    </citation>
    <scope>NUCLEOTIDE SEQUENCE</scope>
    <source>
        <strain evidence="5">GM15</strain>
        <tissue evidence="5">Leaf</tissue>
    </source>
</reference>
<name>A0A8X7YK83_POPTO</name>
<evidence type="ECO:0000313" key="5">
    <source>
        <dbReference type="EMBL" id="KAG6746785.1"/>
    </source>
</evidence>
<dbReference type="FunFam" id="1.10.1650.10:FF:000001">
    <property type="entry name" value="Ribosomal protein L19"/>
    <property type="match status" value="1"/>
</dbReference>
<dbReference type="Pfam" id="PF01280">
    <property type="entry name" value="Ribosomal_L19e"/>
    <property type="match status" value="1"/>
</dbReference>
<comment type="similarity">
    <text evidence="1">Belongs to the eukaryotic ribosomal protein eL19 family.</text>
</comment>
<gene>
    <name evidence="5" type="ORF">POTOM_049151</name>
</gene>
<dbReference type="PANTHER" id="PTHR10722">
    <property type="entry name" value="60S RIBOSOMAL PROTEIN L19"/>
    <property type="match status" value="1"/>
</dbReference>